<dbReference type="PANTHER" id="PTHR45625">
    <property type="entry name" value="PEPTIDYL-PROLYL CIS-TRANS ISOMERASE-RELATED"/>
    <property type="match status" value="1"/>
</dbReference>
<evidence type="ECO:0000313" key="8">
    <source>
        <dbReference type="Proteomes" id="UP000177043"/>
    </source>
</evidence>
<dbReference type="PRINTS" id="PR00153">
    <property type="entry name" value="CSAPPISMRASE"/>
</dbReference>
<dbReference type="PROSITE" id="PS00170">
    <property type="entry name" value="CSA_PPIASE_1"/>
    <property type="match status" value="1"/>
</dbReference>
<dbReference type="EC" id="5.2.1.8" evidence="5"/>
<gene>
    <name evidence="7" type="ORF">A2571_03705</name>
</gene>
<dbReference type="Gene3D" id="2.40.100.10">
    <property type="entry name" value="Cyclophilin-like"/>
    <property type="match status" value="1"/>
</dbReference>
<organism evidence="7 8">
    <name type="scientific">Candidatus Vogelbacteria bacterium RIFOXYD1_FULL_44_32</name>
    <dbReference type="NCBI Taxonomy" id="1802438"/>
    <lineage>
        <taxon>Bacteria</taxon>
        <taxon>Candidatus Vogeliibacteriota</taxon>
    </lineage>
</organism>
<evidence type="ECO:0000256" key="2">
    <source>
        <dbReference type="ARBA" id="ARBA00007365"/>
    </source>
</evidence>
<evidence type="ECO:0000256" key="1">
    <source>
        <dbReference type="ARBA" id="ARBA00002388"/>
    </source>
</evidence>
<protein>
    <recommendedName>
        <fullName evidence="5">Peptidyl-prolyl cis-trans isomerase</fullName>
        <shortName evidence="5">PPIase</shortName>
        <ecNumber evidence="5">5.2.1.8</ecNumber>
    </recommendedName>
</protein>
<dbReference type="CDD" id="cd00317">
    <property type="entry name" value="cyclophilin"/>
    <property type="match status" value="1"/>
</dbReference>
<comment type="function">
    <text evidence="1 5">PPIases accelerate the folding of proteins. It catalyzes the cis-trans isomerization of proline imidic peptide bonds in oligopeptides.</text>
</comment>
<evidence type="ECO:0000256" key="3">
    <source>
        <dbReference type="ARBA" id="ARBA00023110"/>
    </source>
</evidence>
<evidence type="ECO:0000256" key="5">
    <source>
        <dbReference type="RuleBase" id="RU363019"/>
    </source>
</evidence>
<dbReference type="InterPro" id="IPR029000">
    <property type="entry name" value="Cyclophilin-like_dom_sf"/>
</dbReference>
<dbReference type="InterPro" id="IPR044666">
    <property type="entry name" value="Cyclophilin_A-like"/>
</dbReference>
<dbReference type="STRING" id="1802438.A2571_03705"/>
<dbReference type="SUPFAM" id="SSF50891">
    <property type="entry name" value="Cyclophilin-like"/>
    <property type="match status" value="1"/>
</dbReference>
<dbReference type="GO" id="GO:0006457">
    <property type="term" value="P:protein folding"/>
    <property type="evidence" value="ECO:0007669"/>
    <property type="project" value="InterPro"/>
</dbReference>
<dbReference type="EMBL" id="MHTJ01000005">
    <property type="protein sequence ID" value="OHA58125.1"/>
    <property type="molecule type" value="Genomic_DNA"/>
</dbReference>
<dbReference type="InterPro" id="IPR002130">
    <property type="entry name" value="Cyclophilin-type_PPIase_dom"/>
</dbReference>
<dbReference type="Pfam" id="PF00160">
    <property type="entry name" value="Pro_isomerase"/>
    <property type="match status" value="1"/>
</dbReference>
<feature type="domain" description="PPIase cyclophilin-type" evidence="6">
    <location>
        <begin position="16"/>
        <end position="182"/>
    </location>
</feature>
<name>A0A1G2QC33_9BACT</name>
<dbReference type="InterPro" id="IPR024936">
    <property type="entry name" value="Cyclophilin-type_PPIase"/>
</dbReference>
<proteinExistence type="inferred from homology"/>
<comment type="catalytic activity">
    <reaction evidence="5">
        <text>[protein]-peptidylproline (omega=180) = [protein]-peptidylproline (omega=0)</text>
        <dbReference type="Rhea" id="RHEA:16237"/>
        <dbReference type="Rhea" id="RHEA-COMP:10747"/>
        <dbReference type="Rhea" id="RHEA-COMP:10748"/>
        <dbReference type="ChEBI" id="CHEBI:83833"/>
        <dbReference type="ChEBI" id="CHEBI:83834"/>
        <dbReference type="EC" id="5.2.1.8"/>
    </reaction>
</comment>
<dbReference type="PANTHER" id="PTHR45625:SF4">
    <property type="entry name" value="PEPTIDYLPROLYL ISOMERASE DOMAIN AND WD REPEAT-CONTAINING PROTEIN 1"/>
    <property type="match status" value="1"/>
</dbReference>
<accession>A0A1G2QC33</accession>
<dbReference type="PIRSF" id="PIRSF001467">
    <property type="entry name" value="Peptidylpro_ismrse"/>
    <property type="match status" value="1"/>
</dbReference>
<reference evidence="7 8" key="1">
    <citation type="journal article" date="2016" name="Nat. Commun.">
        <title>Thousands of microbial genomes shed light on interconnected biogeochemical processes in an aquifer system.</title>
        <authorList>
            <person name="Anantharaman K."/>
            <person name="Brown C.T."/>
            <person name="Hug L.A."/>
            <person name="Sharon I."/>
            <person name="Castelle C.J."/>
            <person name="Probst A.J."/>
            <person name="Thomas B.C."/>
            <person name="Singh A."/>
            <person name="Wilkins M.J."/>
            <person name="Karaoz U."/>
            <person name="Brodie E.L."/>
            <person name="Williams K.H."/>
            <person name="Hubbard S.S."/>
            <person name="Banfield J.F."/>
        </authorList>
    </citation>
    <scope>NUCLEOTIDE SEQUENCE [LARGE SCALE GENOMIC DNA]</scope>
</reference>
<keyword evidence="4 5" id="KW-0413">Isomerase</keyword>
<dbReference type="AlphaFoldDB" id="A0A1G2QC33"/>
<evidence type="ECO:0000313" key="7">
    <source>
        <dbReference type="EMBL" id="OHA58125.1"/>
    </source>
</evidence>
<dbReference type="GO" id="GO:0003755">
    <property type="term" value="F:peptidyl-prolyl cis-trans isomerase activity"/>
    <property type="evidence" value="ECO:0007669"/>
    <property type="project" value="UniProtKB-UniRule"/>
</dbReference>
<evidence type="ECO:0000256" key="4">
    <source>
        <dbReference type="ARBA" id="ARBA00023235"/>
    </source>
</evidence>
<sequence>MDENTNATTTVDAYDANPIAVFETNQGAFEVELQLDKMPITAGNFIKLAKAGFYDGTRFHRVIKDFMIQGGDPLTKSQPENVAIHGTGGPGYAIEDEFVTGQSNVRGTISMANSGPNSGGSQFFINLVDNTFLDFDNPVSQGKHPVFGKVVSGMEIIDKIGTLPTVPGDRPVEAVIVNKVTIR</sequence>
<keyword evidence="3 5" id="KW-0697">Rotamase</keyword>
<dbReference type="PROSITE" id="PS50072">
    <property type="entry name" value="CSA_PPIASE_2"/>
    <property type="match status" value="1"/>
</dbReference>
<comment type="similarity">
    <text evidence="2 5">Belongs to the cyclophilin-type PPIase family.</text>
</comment>
<evidence type="ECO:0000259" key="6">
    <source>
        <dbReference type="PROSITE" id="PS50072"/>
    </source>
</evidence>
<dbReference type="Proteomes" id="UP000177043">
    <property type="component" value="Unassembled WGS sequence"/>
</dbReference>
<comment type="caution">
    <text evidence="7">The sequence shown here is derived from an EMBL/GenBank/DDBJ whole genome shotgun (WGS) entry which is preliminary data.</text>
</comment>
<dbReference type="InterPro" id="IPR020892">
    <property type="entry name" value="Cyclophilin-type_PPIase_CS"/>
</dbReference>